<evidence type="ECO:0000313" key="1">
    <source>
        <dbReference type="EMBL" id="KKM46050.1"/>
    </source>
</evidence>
<dbReference type="KEGG" id="rtc:APU90_04640"/>
<name>A0A0C5BDP2_9MICO</name>
<dbReference type="EMBL" id="LBFI01000024">
    <property type="protein sequence ID" value="KKM46050.1"/>
    <property type="molecule type" value="Genomic_DNA"/>
</dbReference>
<keyword evidence="2" id="KW-1185">Reference proteome</keyword>
<reference evidence="1 2" key="1">
    <citation type="submission" date="2015-04" db="EMBL/GenBank/DDBJ databases">
        <title>Draft genome sequence of Rathayibacter toxicus strain FH-142 (AKA 70134 or CS 32), a Western Australian isolate.</title>
        <authorList>
            <consortium name="Consortium for Microbial Forensics and Genomics (microFORGE)"/>
            <person name="Knight B.M."/>
            <person name="Roberts D.P."/>
            <person name="Lin D."/>
            <person name="Hari K."/>
            <person name="Fletcher J."/>
            <person name="Melcher U."/>
            <person name="Blagden T."/>
            <person name="Luster D.G."/>
            <person name="Sechler A.J."/>
            <person name="Schneider W.L."/>
            <person name="Winegar R.A."/>
        </authorList>
    </citation>
    <scope>NUCLEOTIDE SEQUENCE [LARGE SCALE GENOMIC DNA]</scope>
    <source>
        <strain evidence="1 2">FH142</strain>
    </source>
</reference>
<comment type="caution">
    <text evidence="1">The sequence shown here is derived from an EMBL/GenBank/DDBJ whole genome shotgun (WGS) entry which is preliminary data.</text>
</comment>
<dbReference type="PATRIC" id="fig|145458.7.peg.441"/>
<dbReference type="AlphaFoldDB" id="A0A0C5BDP2"/>
<proteinExistence type="predicted"/>
<organism evidence="1 2">
    <name type="scientific">Rathayibacter toxicus</name>
    <dbReference type="NCBI Taxonomy" id="145458"/>
    <lineage>
        <taxon>Bacteria</taxon>
        <taxon>Bacillati</taxon>
        <taxon>Actinomycetota</taxon>
        <taxon>Actinomycetes</taxon>
        <taxon>Micrococcales</taxon>
        <taxon>Microbacteriaceae</taxon>
        <taxon>Rathayibacter</taxon>
    </lineage>
</organism>
<protein>
    <submittedName>
        <fullName evidence="1">Uncharacterized protein</fullName>
    </submittedName>
</protein>
<evidence type="ECO:0000313" key="2">
    <source>
        <dbReference type="Proteomes" id="UP000052979"/>
    </source>
</evidence>
<dbReference type="KEGG" id="rtx:TI83_01845"/>
<accession>A0A0C5BDP2</accession>
<dbReference type="Proteomes" id="UP000052979">
    <property type="component" value="Unassembled WGS sequence"/>
</dbReference>
<gene>
    <name evidence="1" type="ORF">VT73_02855</name>
</gene>
<sequence length="63" mass="6800">MKVDVIQAHAVEKARRLLDRQDVAARVKSRIHTTVDAPAKVFSPTAGRGLCGPLQTGKLRAPP</sequence>